<feature type="compositionally biased region" description="Pro residues" evidence="9">
    <location>
        <begin position="629"/>
        <end position="642"/>
    </location>
</feature>
<evidence type="ECO:0000259" key="12">
    <source>
        <dbReference type="Pfam" id="PF07730"/>
    </source>
</evidence>
<feature type="compositionally biased region" description="Low complexity" evidence="9">
    <location>
        <begin position="269"/>
        <end position="287"/>
    </location>
</feature>
<dbReference type="InterPro" id="IPR036890">
    <property type="entry name" value="HATPase_C_sf"/>
</dbReference>
<dbReference type="InterPro" id="IPR050482">
    <property type="entry name" value="Sensor_HK_TwoCompSys"/>
</dbReference>
<reference evidence="13 14" key="1">
    <citation type="journal article" date="2019" name="Int. J. Syst. Evol. Microbiol.">
        <title>The Global Catalogue of Microorganisms (GCM) 10K type strain sequencing project: providing services to taxonomists for standard genome sequencing and annotation.</title>
        <authorList>
            <consortium name="The Broad Institute Genomics Platform"/>
            <consortium name="The Broad Institute Genome Sequencing Center for Infectious Disease"/>
            <person name="Wu L."/>
            <person name="Ma J."/>
        </authorList>
    </citation>
    <scope>NUCLEOTIDE SEQUENCE [LARGE SCALE GENOMIC DNA]</scope>
    <source>
        <strain evidence="13 14">JCM 15933</strain>
    </source>
</reference>
<keyword evidence="7" id="KW-0067">ATP-binding</keyword>
<feature type="domain" description="Histidine kinase/HSP90-like ATPase" evidence="11">
    <location>
        <begin position="515"/>
        <end position="607"/>
    </location>
</feature>
<evidence type="ECO:0000256" key="5">
    <source>
        <dbReference type="ARBA" id="ARBA00022741"/>
    </source>
</evidence>
<dbReference type="Pfam" id="PF07730">
    <property type="entry name" value="HisKA_3"/>
    <property type="match status" value="1"/>
</dbReference>
<feature type="transmembrane region" description="Helical" evidence="10">
    <location>
        <begin position="71"/>
        <end position="88"/>
    </location>
</feature>
<evidence type="ECO:0000313" key="13">
    <source>
        <dbReference type="EMBL" id="GAA1499456.1"/>
    </source>
</evidence>
<sequence>MVDAMRVVWDEPRAPDAPRRVWRDWALVGVFGPLAVLEGLLRPDLPMRALSVLVVLAGVVAVVPWRRRQPLAAVAVAFGATGLLPLLAGHAMDNGAAVAVLLLVYALTRWGSGREIVLGTAVIAVKAGVLDQLVQVKPSDTVAGLAVLSSCLALGLALRYRAGARRREIDRIRLLERERLARDLHDTVAHHVSAMAIRAQAGIATAATDPDAALSALHLIEAEASQALTEMRAMVRLLRHAGPADPPELSPTPSFADLAYLADPAAVPTNAQPATTQPATTRTDNTQPTKTPANETPANETPANEARDDKARADGKWAEGTRTSETQTGTARSDHSPPDDARADNLRVSDLRVSTPRTSNPHPSDPRTDSTQTHEAHAGETPVDSTRAEDTQTGQAQTDGARSDHSPPDDARADNLRISDPRTSDPQTGDPRTGSTRVDGARSGDPQTYDPRTHDTRTVSTRSGDTRTDGTPASWARIGDPQADGARTGKARTGPRVDVELSGDLDGIPAPVGAAIYRLAQESVTNARRHARHATRIEVRVHADDTSVRLRVTDDGDSGSARPATAHGYGLIGMTERATLLGGTCEAGPTHLDGTGRGWTVTAVLPRSGATAPSRPGRPEPGTTRSPEAPQPLGPAPSPGPTPSTKTPPAEHLPTAPPSSEEPRSDPPRPETPRVEPLHLERPSADPPRFEKSGAEASGFRRPVSEIPDTLPSQVGSPCTEGTGPHQPACTATKALASDREPASDAAHTEESSGRSRSETLRSEGSRSGVEVRRSGVVG</sequence>
<evidence type="ECO:0000256" key="8">
    <source>
        <dbReference type="ARBA" id="ARBA00023012"/>
    </source>
</evidence>
<dbReference type="PANTHER" id="PTHR24421:SF10">
    <property type="entry name" value="NITRATE_NITRITE SENSOR PROTEIN NARQ"/>
    <property type="match status" value="1"/>
</dbReference>
<dbReference type="RefSeq" id="WP_344500660.1">
    <property type="nucleotide sequence ID" value="NZ_BAAAQD010000001.1"/>
</dbReference>
<feature type="compositionally biased region" description="Basic and acidic residues" evidence="9">
    <location>
        <begin position="364"/>
        <end position="378"/>
    </location>
</feature>
<evidence type="ECO:0000256" key="2">
    <source>
        <dbReference type="ARBA" id="ARBA00012438"/>
    </source>
</evidence>
<feature type="compositionally biased region" description="Basic and acidic residues" evidence="9">
    <location>
        <begin position="661"/>
        <end position="694"/>
    </location>
</feature>
<dbReference type="Pfam" id="PF02518">
    <property type="entry name" value="HATPase_c"/>
    <property type="match status" value="1"/>
</dbReference>
<dbReference type="Gene3D" id="1.20.5.1930">
    <property type="match status" value="1"/>
</dbReference>
<feature type="compositionally biased region" description="Polar residues" evidence="9">
    <location>
        <begin position="321"/>
        <end position="331"/>
    </location>
</feature>
<keyword evidence="10" id="KW-1133">Transmembrane helix</keyword>
<evidence type="ECO:0000259" key="11">
    <source>
        <dbReference type="Pfam" id="PF02518"/>
    </source>
</evidence>
<dbReference type="PANTHER" id="PTHR24421">
    <property type="entry name" value="NITRATE/NITRITE SENSOR PROTEIN NARX-RELATED"/>
    <property type="match status" value="1"/>
</dbReference>
<feature type="compositionally biased region" description="Basic and acidic residues" evidence="9">
    <location>
        <begin position="332"/>
        <end position="350"/>
    </location>
</feature>
<accession>A0ABN1ZHQ9</accession>
<feature type="region of interest" description="Disordered" evidence="9">
    <location>
        <begin position="606"/>
        <end position="779"/>
    </location>
</feature>
<evidence type="ECO:0000256" key="3">
    <source>
        <dbReference type="ARBA" id="ARBA00022553"/>
    </source>
</evidence>
<dbReference type="EC" id="2.7.13.3" evidence="2"/>
<keyword evidence="3" id="KW-0597">Phosphoprotein</keyword>
<feature type="compositionally biased region" description="Polar residues" evidence="9">
    <location>
        <begin position="288"/>
        <end position="302"/>
    </location>
</feature>
<evidence type="ECO:0000256" key="1">
    <source>
        <dbReference type="ARBA" id="ARBA00000085"/>
    </source>
</evidence>
<keyword evidence="5" id="KW-0547">Nucleotide-binding</keyword>
<keyword evidence="10" id="KW-0812">Transmembrane</keyword>
<evidence type="ECO:0000256" key="9">
    <source>
        <dbReference type="SAM" id="MobiDB-lite"/>
    </source>
</evidence>
<keyword evidence="4" id="KW-0808">Transferase</keyword>
<protein>
    <recommendedName>
        <fullName evidence="2">histidine kinase</fullName>
        <ecNumber evidence="2">2.7.13.3</ecNumber>
    </recommendedName>
</protein>
<evidence type="ECO:0000256" key="7">
    <source>
        <dbReference type="ARBA" id="ARBA00022840"/>
    </source>
</evidence>
<proteinExistence type="predicted"/>
<dbReference type="EMBL" id="BAAAQD010000001">
    <property type="protein sequence ID" value="GAA1499456.1"/>
    <property type="molecule type" value="Genomic_DNA"/>
</dbReference>
<feature type="compositionally biased region" description="Basic and acidic residues" evidence="9">
    <location>
        <begin position="737"/>
        <end position="779"/>
    </location>
</feature>
<evidence type="ECO:0000256" key="4">
    <source>
        <dbReference type="ARBA" id="ARBA00022679"/>
    </source>
</evidence>
<gene>
    <name evidence="13" type="ORF">GCM10009827_001210</name>
</gene>
<comment type="catalytic activity">
    <reaction evidence="1">
        <text>ATP + protein L-histidine = ADP + protein N-phospho-L-histidine.</text>
        <dbReference type="EC" id="2.7.13.3"/>
    </reaction>
</comment>
<evidence type="ECO:0000313" key="14">
    <source>
        <dbReference type="Proteomes" id="UP001501470"/>
    </source>
</evidence>
<name>A0ABN1ZHQ9_9ACTN</name>
<keyword evidence="14" id="KW-1185">Reference proteome</keyword>
<evidence type="ECO:0000256" key="6">
    <source>
        <dbReference type="ARBA" id="ARBA00022777"/>
    </source>
</evidence>
<feature type="compositionally biased region" description="Basic and acidic residues" evidence="9">
    <location>
        <begin position="305"/>
        <end position="319"/>
    </location>
</feature>
<dbReference type="Proteomes" id="UP001501470">
    <property type="component" value="Unassembled WGS sequence"/>
</dbReference>
<dbReference type="InterPro" id="IPR003594">
    <property type="entry name" value="HATPase_dom"/>
</dbReference>
<keyword evidence="6" id="KW-0418">Kinase</keyword>
<feature type="compositionally biased region" description="Polar residues" evidence="9">
    <location>
        <begin position="391"/>
        <end position="400"/>
    </location>
</feature>
<feature type="domain" description="Signal transduction histidine kinase subgroup 3 dimerisation and phosphoacceptor" evidence="12">
    <location>
        <begin position="176"/>
        <end position="241"/>
    </location>
</feature>
<keyword evidence="10" id="KW-0472">Membrane</keyword>
<organism evidence="13 14">
    <name type="scientific">Dactylosporangium maewongense</name>
    <dbReference type="NCBI Taxonomy" id="634393"/>
    <lineage>
        <taxon>Bacteria</taxon>
        <taxon>Bacillati</taxon>
        <taxon>Actinomycetota</taxon>
        <taxon>Actinomycetes</taxon>
        <taxon>Micromonosporales</taxon>
        <taxon>Micromonosporaceae</taxon>
        <taxon>Dactylosporangium</taxon>
    </lineage>
</organism>
<feature type="transmembrane region" description="Helical" evidence="10">
    <location>
        <begin position="47"/>
        <end position="64"/>
    </location>
</feature>
<dbReference type="Gene3D" id="3.30.565.10">
    <property type="entry name" value="Histidine kinase-like ATPase, C-terminal domain"/>
    <property type="match status" value="1"/>
</dbReference>
<evidence type="ECO:0000256" key="10">
    <source>
        <dbReference type="SAM" id="Phobius"/>
    </source>
</evidence>
<feature type="transmembrane region" description="Helical" evidence="10">
    <location>
        <begin position="21"/>
        <end position="41"/>
    </location>
</feature>
<feature type="region of interest" description="Disordered" evidence="9">
    <location>
        <begin position="269"/>
        <end position="494"/>
    </location>
</feature>
<dbReference type="InterPro" id="IPR011712">
    <property type="entry name" value="Sig_transdc_His_kin_sub3_dim/P"/>
</dbReference>
<comment type="caution">
    <text evidence="13">The sequence shown here is derived from an EMBL/GenBank/DDBJ whole genome shotgun (WGS) entry which is preliminary data.</text>
</comment>
<dbReference type="CDD" id="cd16917">
    <property type="entry name" value="HATPase_UhpB-NarQ-NarX-like"/>
    <property type="match status" value="1"/>
</dbReference>
<dbReference type="SUPFAM" id="SSF55874">
    <property type="entry name" value="ATPase domain of HSP90 chaperone/DNA topoisomerase II/histidine kinase"/>
    <property type="match status" value="1"/>
</dbReference>
<keyword evidence="8" id="KW-0902">Two-component regulatory system</keyword>
<feature type="compositionally biased region" description="Basic and acidic residues" evidence="9">
    <location>
        <begin position="401"/>
        <end position="423"/>
    </location>
</feature>